<evidence type="ECO:0000313" key="3">
    <source>
        <dbReference type="Proteomes" id="UP000016933"/>
    </source>
</evidence>
<gene>
    <name evidence="2" type="ORF">DOTSEDRAFT_33327</name>
</gene>
<accession>N1PTI5</accession>
<dbReference type="eggNOG" id="ENOG502SW29">
    <property type="taxonomic scope" value="Eukaryota"/>
</dbReference>
<proteinExistence type="predicted"/>
<dbReference type="STRING" id="675120.N1PTI5"/>
<dbReference type="Proteomes" id="UP000016933">
    <property type="component" value="Unassembled WGS sequence"/>
</dbReference>
<evidence type="ECO:0000313" key="2">
    <source>
        <dbReference type="EMBL" id="EME46771.1"/>
    </source>
</evidence>
<dbReference type="OrthoDB" id="5403747at2759"/>
<feature type="compositionally biased region" description="Acidic residues" evidence="1">
    <location>
        <begin position="102"/>
        <end position="112"/>
    </location>
</feature>
<reference evidence="2 3" key="2">
    <citation type="journal article" date="2012" name="PLoS Pathog.">
        <title>Diverse lifestyles and strategies of plant pathogenesis encoded in the genomes of eighteen Dothideomycetes fungi.</title>
        <authorList>
            <person name="Ohm R.A."/>
            <person name="Feau N."/>
            <person name="Henrissat B."/>
            <person name="Schoch C.L."/>
            <person name="Horwitz B.A."/>
            <person name="Barry K.W."/>
            <person name="Condon B.J."/>
            <person name="Copeland A.C."/>
            <person name="Dhillon B."/>
            <person name="Glaser F."/>
            <person name="Hesse C.N."/>
            <person name="Kosti I."/>
            <person name="LaButti K."/>
            <person name="Lindquist E.A."/>
            <person name="Lucas S."/>
            <person name="Salamov A.A."/>
            <person name="Bradshaw R.E."/>
            <person name="Ciuffetti L."/>
            <person name="Hamelin R.C."/>
            <person name="Kema G.H.J."/>
            <person name="Lawrence C."/>
            <person name="Scott J.A."/>
            <person name="Spatafora J.W."/>
            <person name="Turgeon B.G."/>
            <person name="de Wit P.J.G.M."/>
            <person name="Zhong S."/>
            <person name="Goodwin S.B."/>
            <person name="Grigoriev I.V."/>
        </authorList>
    </citation>
    <scope>NUCLEOTIDE SEQUENCE [LARGE SCALE GENOMIC DNA]</scope>
    <source>
        <strain evidence="3">NZE10 / CBS 128990</strain>
    </source>
</reference>
<name>N1PTI5_DOTSN</name>
<dbReference type="HOGENOM" id="CLU_2038015_0_0_1"/>
<dbReference type="OMA" id="MHIVTIN"/>
<sequence length="121" mass="13253">MHIVSINDFTDSEKRLLVFAWLCFDSDPKVDLHKLASLAGMTNTGSAGNAWGKIRRKLRGEFDGSPKSKKRVAGDMDGSPAKKVKLAPAKARGRKKAKMESLDEEAEPEGDFLEGIGEYAE</sequence>
<dbReference type="EMBL" id="KB446537">
    <property type="protein sequence ID" value="EME46771.1"/>
    <property type="molecule type" value="Genomic_DNA"/>
</dbReference>
<keyword evidence="3" id="KW-1185">Reference proteome</keyword>
<dbReference type="AlphaFoldDB" id="N1PTI5"/>
<feature type="region of interest" description="Disordered" evidence="1">
    <location>
        <begin position="60"/>
        <end position="121"/>
    </location>
</feature>
<organism evidence="2 3">
    <name type="scientific">Dothistroma septosporum (strain NZE10 / CBS 128990)</name>
    <name type="common">Red band needle blight fungus</name>
    <name type="synonym">Mycosphaerella pini</name>
    <dbReference type="NCBI Taxonomy" id="675120"/>
    <lineage>
        <taxon>Eukaryota</taxon>
        <taxon>Fungi</taxon>
        <taxon>Dikarya</taxon>
        <taxon>Ascomycota</taxon>
        <taxon>Pezizomycotina</taxon>
        <taxon>Dothideomycetes</taxon>
        <taxon>Dothideomycetidae</taxon>
        <taxon>Mycosphaerellales</taxon>
        <taxon>Mycosphaerellaceae</taxon>
        <taxon>Dothistroma</taxon>
    </lineage>
</organism>
<evidence type="ECO:0000256" key="1">
    <source>
        <dbReference type="SAM" id="MobiDB-lite"/>
    </source>
</evidence>
<reference evidence="3" key="1">
    <citation type="journal article" date="2012" name="PLoS Genet.">
        <title>The genomes of the fungal plant pathogens Cladosporium fulvum and Dothistroma septosporum reveal adaptation to different hosts and lifestyles but also signatures of common ancestry.</title>
        <authorList>
            <person name="de Wit P.J.G.M."/>
            <person name="van der Burgt A."/>
            <person name="Oekmen B."/>
            <person name="Stergiopoulos I."/>
            <person name="Abd-Elsalam K.A."/>
            <person name="Aerts A.L."/>
            <person name="Bahkali A.H."/>
            <person name="Beenen H.G."/>
            <person name="Chettri P."/>
            <person name="Cox M.P."/>
            <person name="Datema E."/>
            <person name="de Vries R.P."/>
            <person name="Dhillon B."/>
            <person name="Ganley A.R."/>
            <person name="Griffiths S.A."/>
            <person name="Guo Y."/>
            <person name="Hamelin R.C."/>
            <person name="Henrissat B."/>
            <person name="Kabir M.S."/>
            <person name="Jashni M.K."/>
            <person name="Kema G."/>
            <person name="Klaubauf S."/>
            <person name="Lapidus A."/>
            <person name="Levasseur A."/>
            <person name="Lindquist E."/>
            <person name="Mehrabi R."/>
            <person name="Ohm R.A."/>
            <person name="Owen T.J."/>
            <person name="Salamov A."/>
            <person name="Schwelm A."/>
            <person name="Schijlen E."/>
            <person name="Sun H."/>
            <person name="van den Burg H.A."/>
            <person name="van Ham R.C.H.J."/>
            <person name="Zhang S."/>
            <person name="Goodwin S.B."/>
            <person name="Grigoriev I.V."/>
            <person name="Collemare J."/>
            <person name="Bradshaw R.E."/>
        </authorList>
    </citation>
    <scope>NUCLEOTIDE SEQUENCE [LARGE SCALE GENOMIC DNA]</scope>
    <source>
        <strain evidence="3">NZE10 / CBS 128990</strain>
    </source>
</reference>
<protein>
    <submittedName>
        <fullName evidence="2">Uncharacterized protein</fullName>
    </submittedName>
</protein>